<dbReference type="Pfam" id="PF00731">
    <property type="entry name" value="AIRC"/>
    <property type="match status" value="1"/>
</dbReference>
<evidence type="ECO:0000256" key="11">
    <source>
        <dbReference type="PIRNR" id="PIRNR001340"/>
    </source>
</evidence>
<dbReference type="NCBIfam" id="TIGR01161">
    <property type="entry name" value="purK"/>
    <property type="match status" value="1"/>
</dbReference>
<dbReference type="InterPro" id="IPR040686">
    <property type="entry name" value="PurK_C"/>
</dbReference>
<reference evidence="14" key="2">
    <citation type="submission" date="2015-01" db="EMBL/GenBank/DDBJ databases">
        <title>Evolutionary Origins and Diversification of the Mycorrhizal Mutualists.</title>
        <authorList>
            <consortium name="DOE Joint Genome Institute"/>
            <consortium name="Mycorrhizal Genomics Consortium"/>
            <person name="Kohler A."/>
            <person name="Kuo A."/>
            <person name="Nagy L.G."/>
            <person name="Floudas D."/>
            <person name="Copeland A."/>
            <person name="Barry K.W."/>
            <person name="Cichocki N."/>
            <person name="Veneault-Fourrey C."/>
            <person name="LaButti K."/>
            <person name="Lindquist E.A."/>
            <person name="Lipzen A."/>
            <person name="Lundell T."/>
            <person name="Morin E."/>
            <person name="Murat C."/>
            <person name="Riley R."/>
            <person name="Ohm R."/>
            <person name="Sun H."/>
            <person name="Tunlid A."/>
            <person name="Henrissat B."/>
            <person name="Grigoriev I.V."/>
            <person name="Hibbett D.S."/>
            <person name="Martin F."/>
        </authorList>
    </citation>
    <scope>NUCLEOTIDE SEQUENCE [LARGE SCALE GENOMIC DNA]</scope>
    <source>
        <strain evidence="14">Zn</strain>
    </source>
</reference>
<dbReference type="UniPathway" id="UPA00074">
    <property type="reaction ID" value="UER00130"/>
</dbReference>
<accession>A0A0C3HG73</accession>
<comment type="similarity">
    <text evidence="3 11">In the C-terminal section; belongs to the AIR carboxylase family. Class I subfamily.</text>
</comment>
<dbReference type="InterPro" id="IPR000031">
    <property type="entry name" value="PurE_dom"/>
</dbReference>
<dbReference type="PANTHER" id="PTHR11609:SF5">
    <property type="entry name" value="PHOSPHORIBOSYLAMINOIMIDAZOLE CARBOXYLASE"/>
    <property type="match status" value="1"/>
</dbReference>
<dbReference type="Gene3D" id="3.40.50.1970">
    <property type="match status" value="1"/>
</dbReference>
<dbReference type="EC" id="4.1.1.21" evidence="4 11"/>
<proteinExistence type="inferred from homology"/>
<keyword evidence="9 11" id="KW-0067">ATP-binding</keyword>
<dbReference type="SMART" id="SM01001">
    <property type="entry name" value="AIRC"/>
    <property type="match status" value="1"/>
</dbReference>
<dbReference type="InterPro" id="IPR013815">
    <property type="entry name" value="ATP_grasp_subdomain_1"/>
</dbReference>
<keyword evidence="6 11" id="KW-0547">Nucleotide-binding</keyword>
<evidence type="ECO:0000256" key="7">
    <source>
        <dbReference type="ARBA" id="ARBA00022755"/>
    </source>
</evidence>
<gene>
    <name evidence="13" type="ORF">OIDMADRAFT_150485</name>
</gene>
<evidence type="ECO:0000256" key="8">
    <source>
        <dbReference type="ARBA" id="ARBA00022793"/>
    </source>
</evidence>
<dbReference type="HAMAP" id="MF_01928">
    <property type="entry name" value="PurK"/>
    <property type="match status" value="1"/>
</dbReference>
<feature type="domain" description="ATP-grasp" evidence="12">
    <location>
        <begin position="108"/>
        <end position="296"/>
    </location>
</feature>
<dbReference type="Proteomes" id="UP000054321">
    <property type="component" value="Unassembled WGS sequence"/>
</dbReference>
<dbReference type="NCBIfam" id="NF004679">
    <property type="entry name" value="PRK06019.1-5"/>
    <property type="match status" value="1"/>
</dbReference>
<dbReference type="Pfam" id="PF17769">
    <property type="entry name" value="PurK_C"/>
    <property type="match status" value="1"/>
</dbReference>
<dbReference type="PANTHER" id="PTHR11609">
    <property type="entry name" value="PURINE BIOSYNTHESIS PROTEIN 6/7, PUR6/7"/>
    <property type="match status" value="1"/>
</dbReference>
<dbReference type="Gene3D" id="3.40.50.20">
    <property type="match status" value="1"/>
</dbReference>
<dbReference type="InterPro" id="IPR054350">
    <property type="entry name" value="PurT/PurK_preATP-grasp"/>
</dbReference>
<dbReference type="PROSITE" id="PS50975">
    <property type="entry name" value="ATP_GRASP"/>
    <property type="match status" value="1"/>
</dbReference>
<dbReference type="SUPFAM" id="SSF56059">
    <property type="entry name" value="Glutathione synthetase ATP-binding domain-like"/>
    <property type="match status" value="1"/>
</dbReference>
<comment type="pathway">
    <text evidence="2 11">Purine metabolism; IMP biosynthesis via de novo pathway; 5-amino-1-(5-phospho-D-ribosyl)imidazole-4-carboxylate from 5-amino-1-(5-phospho-D-ribosyl)imidazole (carboxylase route): step 1/1.</text>
</comment>
<dbReference type="AlphaFoldDB" id="A0A0C3HG73"/>
<keyword evidence="7 11" id="KW-0658">Purine biosynthesis</keyword>
<dbReference type="InterPro" id="IPR033747">
    <property type="entry name" value="PurE_ClassI"/>
</dbReference>
<dbReference type="GO" id="GO:0046872">
    <property type="term" value="F:metal ion binding"/>
    <property type="evidence" value="ECO:0007669"/>
    <property type="project" value="InterPro"/>
</dbReference>
<dbReference type="FunCoup" id="A0A0C3HG73">
    <property type="interactions" value="179"/>
</dbReference>
<evidence type="ECO:0000256" key="5">
    <source>
        <dbReference type="ARBA" id="ARBA00021059"/>
    </source>
</evidence>
<name>A0A0C3HG73_OIDMZ</name>
<dbReference type="STRING" id="913774.A0A0C3HG73"/>
<dbReference type="EMBL" id="KN832870">
    <property type="protein sequence ID" value="KIN07186.1"/>
    <property type="molecule type" value="Genomic_DNA"/>
</dbReference>
<dbReference type="Pfam" id="PF02222">
    <property type="entry name" value="ATP-grasp"/>
    <property type="match status" value="1"/>
</dbReference>
<keyword evidence="10 11" id="KW-0456">Lyase</keyword>
<dbReference type="FunFam" id="3.40.50.1970:FF:000013">
    <property type="entry name" value="Phosphoribosylaminoimidazole carboxylase"/>
    <property type="match status" value="1"/>
</dbReference>
<dbReference type="InParanoid" id="A0A0C3HG73"/>
<evidence type="ECO:0000313" key="13">
    <source>
        <dbReference type="EMBL" id="KIN07186.1"/>
    </source>
</evidence>
<keyword evidence="14" id="KW-1185">Reference proteome</keyword>
<dbReference type="InterPro" id="IPR003135">
    <property type="entry name" value="ATP-grasp_carboxylate-amine"/>
</dbReference>
<evidence type="ECO:0000256" key="2">
    <source>
        <dbReference type="ARBA" id="ARBA00004747"/>
    </source>
</evidence>
<dbReference type="InterPro" id="IPR016185">
    <property type="entry name" value="PreATP-grasp_dom_sf"/>
</dbReference>
<dbReference type="SUPFAM" id="SSF52255">
    <property type="entry name" value="N5-CAIR mutase (phosphoribosylaminoimidazole carboxylase, PurE)"/>
    <property type="match status" value="1"/>
</dbReference>
<dbReference type="HAMAP" id="MF_01929">
    <property type="entry name" value="PurE_classI"/>
    <property type="match status" value="1"/>
</dbReference>
<evidence type="ECO:0000256" key="4">
    <source>
        <dbReference type="ARBA" id="ARBA00012329"/>
    </source>
</evidence>
<evidence type="ECO:0000313" key="14">
    <source>
        <dbReference type="Proteomes" id="UP000054321"/>
    </source>
</evidence>
<evidence type="ECO:0000256" key="1">
    <source>
        <dbReference type="ARBA" id="ARBA00001244"/>
    </source>
</evidence>
<dbReference type="PIRSF" id="PIRSF001340">
    <property type="entry name" value="AIR_carboxylase"/>
    <property type="match status" value="1"/>
</dbReference>
<dbReference type="SUPFAM" id="SSF52440">
    <property type="entry name" value="PreATP-grasp domain"/>
    <property type="match status" value="1"/>
</dbReference>
<dbReference type="FunFam" id="3.30.470.20:FF:000037">
    <property type="entry name" value="Phosphoribosylaminoimidazole carboxylase, chloroplastic"/>
    <property type="match status" value="1"/>
</dbReference>
<evidence type="ECO:0000256" key="3">
    <source>
        <dbReference type="ARBA" id="ARBA00006114"/>
    </source>
</evidence>
<dbReference type="HOGENOM" id="CLU_011534_2_1_1"/>
<dbReference type="Gene3D" id="3.30.1490.20">
    <property type="entry name" value="ATP-grasp fold, A domain"/>
    <property type="match status" value="1"/>
</dbReference>
<evidence type="ECO:0000256" key="10">
    <source>
        <dbReference type="ARBA" id="ARBA00023239"/>
    </source>
</evidence>
<dbReference type="InterPro" id="IPR011054">
    <property type="entry name" value="Rudment_hybrid_motif"/>
</dbReference>
<reference evidence="13 14" key="1">
    <citation type="submission" date="2014-04" db="EMBL/GenBank/DDBJ databases">
        <authorList>
            <consortium name="DOE Joint Genome Institute"/>
            <person name="Kuo A."/>
            <person name="Martino E."/>
            <person name="Perotto S."/>
            <person name="Kohler A."/>
            <person name="Nagy L.G."/>
            <person name="Floudas D."/>
            <person name="Copeland A."/>
            <person name="Barry K.W."/>
            <person name="Cichocki N."/>
            <person name="Veneault-Fourrey C."/>
            <person name="LaButti K."/>
            <person name="Lindquist E.A."/>
            <person name="Lipzen A."/>
            <person name="Lundell T."/>
            <person name="Morin E."/>
            <person name="Murat C."/>
            <person name="Sun H."/>
            <person name="Tunlid A."/>
            <person name="Henrissat B."/>
            <person name="Grigoriev I.V."/>
            <person name="Hibbett D.S."/>
            <person name="Martin F."/>
            <person name="Nordberg H.P."/>
            <person name="Cantor M.N."/>
            <person name="Hua S.X."/>
        </authorList>
    </citation>
    <scope>NUCLEOTIDE SEQUENCE [LARGE SCALE GENOMIC DNA]</scope>
    <source>
        <strain evidence="13 14">Zn</strain>
    </source>
</reference>
<dbReference type="Pfam" id="PF22660">
    <property type="entry name" value="RS_preATP-grasp-like"/>
    <property type="match status" value="1"/>
</dbReference>
<dbReference type="Gene3D" id="3.30.470.20">
    <property type="entry name" value="ATP-grasp fold, B domain"/>
    <property type="match status" value="1"/>
</dbReference>
<dbReference type="InterPro" id="IPR016301">
    <property type="entry name" value="Ade2_fungi/plant"/>
</dbReference>
<dbReference type="FunFam" id="3.40.50.20:FF:000030">
    <property type="entry name" value="Phosphoribosylaminoimidazole carboxylase"/>
    <property type="match status" value="1"/>
</dbReference>
<dbReference type="GO" id="GO:0004638">
    <property type="term" value="F:phosphoribosylaminoimidazole carboxylase activity"/>
    <property type="evidence" value="ECO:0007669"/>
    <property type="project" value="UniProtKB-UniRule"/>
</dbReference>
<comment type="catalytic activity">
    <reaction evidence="1 11">
        <text>5-amino-1-(5-phospho-D-ribosyl)imidazole-4-carboxylate + H(+) = 5-amino-1-(5-phospho-beta-D-ribosyl)imidazole + CO2</text>
        <dbReference type="Rhea" id="RHEA:10792"/>
        <dbReference type="ChEBI" id="CHEBI:15378"/>
        <dbReference type="ChEBI" id="CHEBI:16526"/>
        <dbReference type="ChEBI" id="CHEBI:77657"/>
        <dbReference type="ChEBI" id="CHEBI:137981"/>
        <dbReference type="EC" id="4.1.1.21"/>
    </reaction>
</comment>
<dbReference type="GO" id="GO:0005524">
    <property type="term" value="F:ATP binding"/>
    <property type="evidence" value="ECO:0007669"/>
    <property type="project" value="UniProtKB-UniRule"/>
</dbReference>
<dbReference type="SUPFAM" id="SSF51246">
    <property type="entry name" value="Rudiment single hybrid motif"/>
    <property type="match status" value="1"/>
</dbReference>
<evidence type="ECO:0000256" key="9">
    <source>
        <dbReference type="ARBA" id="ARBA00022840"/>
    </source>
</evidence>
<sequence length="567" mass="61606">MFNSPVVGLLGGGQLGRMLMESANRLNIQMNVLDSENAPAKQISGHDGHVTGSFKDRASLRELAATCDVLTAEIEHVDTYALEEVAPRVKVEPSWRSIRIIQDKFMQKEHLAKFKIPQAEYRELEYNSRDELAKIGEELGYPLMLKSKTLAYDGRGNFKVKSKADIPVALEALEDRPLYAEKWAYFKMELAVIVVKTKDDVLSFPTVETVQEDSICKLVYAPARNISSSIDNKAQELARNAVAAFEGKGVFGVEMFLLEDDSLLLCELASRIHNSGHYTIEACSLSQFDAHLRAILDLPIPPSSLNIREPAIMLNILGGSNPDSHLKVADRALSVPNATVHLYSKGDARPGRKMGHITVTAPTMHEAEATMQPLIDFMDGKTQTSKPQSSIASSRATIGVIMGSDSDLKTLVPGLKILKDFGIEPEVEITSAHRTPEYMAEYASTAAARGIKVIIAAAGGAAHLPGMAAAHTSLPVIGVPVKGSPLDGVDSLYSIVQMPRGVPVATVGINNSTNAALLAARILGAFDPAVKKKVEAYAEEAKDVNLNVKGTKMRELGWEKYFEQMQS</sequence>
<dbReference type="GO" id="GO:0006189">
    <property type="term" value="P:'de novo' IMP biosynthetic process"/>
    <property type="evidence" value="ECO:0007669"/>
    <property type="project" value="UniProtKB-UniRule"/>
</dbReference>
<dbReference type="NCBIfam" id="TIGR01162">
    <property type="entry name" value="purE"/>
    <property type="match status" value="1"/>
</dbReference>
<keyword evidence="8 11" id="KW-0210">Decarboxylase</keyword>
<dbReference type="InterPro" id="IPR011761">
    <property type="entry name" value="ATP-grasp"/>
</dbReference>
<organism evidence="13 14">
    <name type="scientific">Oidiodendron maius (strain Zn)</name>
    <dbReference type="NCBI Taxonomy" id="913774"/>
    <lineage>
        <taxon>Eukaryota</taxon>
        <taxon>Fungi</taxon>
        <taxon>Dikarya</taxon>
        <taxon>Ascomycota</taxon>
        <taxon>Pezizomycotina</taxon>
        <taxon>Leotiomycetes</taxon>
        <taxon>Leotiomycetes incertae sedis</taxon>
        <taxon>Myxotrichaceae</taxon>
        <taxon>Oidiodendron</taxon>
    </lineage>
</organism>
<dbReference type="InterPro" id="IPR005875">
    <property type="entry name" value="PurK"/>
</dbReference>
<dbReference type="OrthoDB" id="15425at2759"/>
<evidence type="ECO:0000256" key="6">
    <source>
        <dbReference type="ARBA" id="ARBA00022741"/>
    </source>
</evidence>
<evidence type="ECO:0000259" key="12">
    <source>
        <dbReference type="PROSITE" id="PS50975"/>
    </source>
</evidence>
<protein>
    <recommendedName>
        <fullName evidence="5 11">Phosphoribosylaminoimidazole carboxylase</fullName>
        <ecNumber evidence="4 11">4.1.1.21</ecNumber>
    </recommendedName>
</protein>